<sequence length="331" mass="37451">MKRKLKIVSLIVILTVIVLLLSGVVYELLSYKNVEENYPPDGVMVKFEERELHINVKGEKSNLPPVVIEAGTGNWSYDWSQFQDKLSKHTQVITYDRAGYGWSDPPSNGFSLDSTTSDLNQILNYAEIETPIILVGHSNGGVYARHFTDKYPEKVSGLILVDSRNEFFREAAPKFNEKFLDAEDQSTNIILSHLGIIRLVADNTLKGMPDFISKEKYVQVQYDAPFFKVLDEEIEQIPRSVKKLNNLESLEDKPLMIITPKNIDAGAEAFGFSEEQSEKINQKWKESQEKLTSLSKDSELINVENSSHAVMYDQPQNLLNAVLSMGKSLVD</sequence>
<feature type="domain" description="AB hydrolase-1" evidence="1">
    <location>
        <begin position="64"/>
        <end position="181"/>
    </location>
</feature>
<evidence type="ECO:0000259" key="1">
    <source>
        <dbReference type="Pfam" id="PF00561"/>
    </source>
</evidence>
<dbReference type="RefSeq" id="WP_124219191.1">
    <property type="nucleotide sequence ID" value="NZ_RKRF01000007.1"/>
</dbReference>
<dbReference type="EMBL" id="RKRF01000007">
    <property type="protein sequence ID" value="RPF55488.1"/>
    <property type="molecule type" value="Genomic_DNA"/>
</dbReference>
<dbReference type="Proteomes" id="UP000276443">
    <property type="component" value="Unassembled WGS sequence"/>
</dbReference>
<dbReference type="PRINTS" id="PR00111">
    <property type="entry name" value="ABHYDROLASE"/>
</dbReference>
<dbReference type="AlphaFoldDB" id="A0A3N5C0A5"/>
<keyword evidence="3" id="KW-1185">Reference proteome</keyword>
<dbReference type="OrthoDB" id="59888at2"/>
<protein>
    <submittedName>
        <fullName evidence="2">Pimeloyl-ACP methyl ester carboxylesterase</fullName>
    </submittedName>
</protein>
<dbReference type="PANTHER" id="PTHR43798:SF33">
    <property type="entry name" value="HYDROLASE, PUTATIVE (AFU_ORTHOLOGUE AFUA_2G14860)-RELATED"/>
    <property type="match status" value="1"/>
</dbReference>
<gene>
    <name evidence="2" type="ORF">EDC24_0365</name>
</gene>
<dbReference type="InterPro" id="IPR000073">
    <property type="entry name" value="AB_hydrolase_1"/>
</dbReference>
<name>A0A3N5C0A5_9BACI</name>
<reference evidence="2 3" key="1">
    <citation type="submission" date="2018-11" db="EMBL/GenBank/DDBJ databases">
        <title>Genomic Encyclopedia of Type Strains, Phase IV (KMG-IV): sequencing the most valuable type-strain genomes for metagenomic binning, comparative biology and taxonomic classification.</title>
        <authorList>
            <person name="Goeker M."/>
        </authorList>
    </citation>
    <scope>NUCLEOTIDE SEQUENCE [LARGE SCALE GENOMIC DNA]</scope>
    <source>
        <strain evidence="2 3">DSM 18090</strain>
    </source>
</reference>
<organism evidence="2 3">
    <name type="scientific">Aquisalibacillus elongatus</name>
    <dbReference type="NCBI Taxonomy" id="485577"/>
    <lineage>
        <taxon>Bacteria</taxon>
        <taxon>Bacillati</taxon>
        <taxon>Bacillota</taxon>
        <taxon>Bacilli</taxon>
        <taxon>Bacillales</taxon>
        <taxon>Bacillaceae</taxon>
        <taxon>Aquisalibacillus</taxon>
    </lineage>
</organism>
<comment type="caution">
    <text evidence="2">The sequence shown here is derived from an EMBL/GenBank/DDBJ whole genome shotgun (WGS) entry which is preliminary data.</text>
</comment>
<evidence type="ECO:0000313" key="2">
    <source>
        <dbReference type="EMBL" id="RPF55488.1"/>
    </source>
</evidence>
<dbReference type="InterPro" id="IPR029058">
    <property type="entry name" value="AB_hydrolase_fold"/>
</dbReference>
<dbReference type="Gene3D" id="3.40.50.1820">
    <property type="entry name" value="alpha/beta hydrolase"/>
    <property type="match status" value="1"/>
</dbReference>
<dbReference type="SUPFAM" id="SSF53474">
    <property type="entry name" value="alpha/beta-Hydrolases"/>
    <property type="match status" value="1"/>
</dbReference>
<proteinExistence type="predicted"/>
<dbReference type="Pfam" id="PF00561">
    <property type="entry name" value="Abhydrolase_1"/>
    <property type="match status" value="1"/>
</dbReference>
<evidence type="ECO:0000313" key="3">
    <source>
        <dbReference type="Proteomes" id="UP000276443"/>
    </source>
</evidence>
<dbReference type="PANTHER" id="PTHR43798">
    <property type="entry name" value="MONOACYLGLYCEROL LIPASE"/>
    <property type="match status" value="1"/>
</dbReference>
<accession>A0A3N5C0A5</accession>
<dbReference type="InterPro" id="IPR050266">
    <property type="entry name" value="AB_hydrolase_sf"/>
</dbReference>
<dbReference type="GO" id="GO:0016020">
    <property type="term" value="C:membrane"/>
    <property type="evidence" value="ECO:0007669"/>
    <property type="project" value="TreeGrafter"/>
</dbReference>